<accession>A0A644SVX9</accession>
<evidence type="ECO:0000256" key="4">
    <source>
        <dbReference type="ARBA" id="ARBA00022729"/>
    </source>
</evidence>
<evidence type="ECO:0000256" key="3">
    <source>
        <dbReference type="ARBA" id="ARBA00022475"/>
    </source>
</evidence>
<name>A0A644SVX9_9ZZZZ</name>
<evidence type="ECO:0000256" key="5">
    <source>
        <dbReference type="ARBA" id="ARBA00023136"/>
    </source>
</evidence>
<dbReference type="Pfam" id="PF02608">
    <property type="entry name" value="Bmp"/>
    <property type="match status" value="1"/>
</dbReference>
<evidence type="ECO:0000256" key="6">
    <source>
        <dbReference type="ARBA" id="ARBA00023288"/>
    </source>
</evidence>
<dbReference type="GO" id="GO:0005886">
    <property type="term" value="C:plasma membrane"/>
    <property type="evidence" value="ECO:0007669"/>
    <property type="project" value="UniProtKB-SubCell"/>
</dbReference>
<dbReference type="PANTHER" id="PTHR34296">
    <property type="entry name" value="TRANSCRIPTIONAL ACTIVATOR PROTEIN MED"/>
    <property type="match status" value="1"/>
</dbReference>
<evidence type="ECO:0000259" key="7">
    <source>
        <dbReference type="Pfam" id="PF02608"/>
    </source>
</evidence>
<comment type="similarity">
    <text evidence="2">Belongs to the BMP lipoprotein family.</text>
</comment>
<dbReference type="PANTHER" id="PTHR34296:SF2">
    <property type="entry name" value="ABC TRANSPORTER GUANOSINE-BINDING PROTEIN NUPN"/>
    <property type="match status" value="1"/>
</dbReference>
<feature type="domain" description="ABC transporter substrate-binding protein PnrA-like" evidence="7">
    <location>
        <begin position="24"/>
        <end position="323"/>
    </location>
</feature>
<evidence type="ECO:0000313" key="8">
    <source>
        <dbReference type="EMBL" id="MPL58868.1"/>
    </source>
</evidence>
<keyword evidence="4" id="KW-0732">Signal</keyword>
<dbReference type="AlphaFoldDB" id="A0A644SVX9"/>
<keyword evidence="3" id="KW-1003">Cell membrane</keyword>
<reference evidence="8" key="1">
    <citation type="submission" date="2019-08" db="EMBL/GenBank/DDBJ databases">
        <authorList>
            <person name="Kucharzyk K."/>
            <person name="Murdoch R.W."/>
            <person name="Higgins S."/>
            <person name="Loffler F."/>
        </authorList>
    </citation>
    <scope>NUCLEOTIDE SEQUENCE</scope>
</reference>
<evidence type="ECO:0000256" key="2">
    <source>
        <dbReference type="ARBA" id="ARBA00008610"/>
    </source>
</evidence>
<proteinExistence type="inferred from homology"/>
<gene>
    <name evidence="8" type="ORF">SDC9_04414</name>
</gene>
<protein>
    <submittedName>
        <fullName evidence="8">Membrane lipoprotein TpN38(B)</fullName>
    </submittedName>
</protein>
<dbReference type="InterPro" id="IPR003760">
    <property type="entry name" value="PnrA-like"/>
</dbReference>
<dbReference type="SUPFAM" id="SSF53822">
    <property type="entry name" value="Periplasmic binding protein-like I"/>
    <property type="match status" value="1"/>
</dbReference>
<keyword evidence="6 8" id="KW-0449">Lipoprotein</keyword>
<sequence>MSRRLLPLFFALFLCLPLIAAPLKIGVFIPGQREGSPIYDSLAAGAERFASENPGSSVRVFEAGFNQAEWQEKLTSFVGSNRFDVILTSNPSLPDLIEAIAPFFPSQKFICLDGYKTGISALHTVLYNQTEQGYIAGYLAGLISSSALPGANPQKKAGMIIGQHYPVMDTLIAPGFEQGLKAVDPSFGLDIRVLGNWYDATKASDLAKSMIASGVDVILPICGSASQGVVKATKDLNRYLVFFDSDEYARAPGTILGCVALKQKELAYAKLAEFAQKATPWGRADVVGVKEGFIELLDRHPSYAQNLPQSIRGRMSDLIAGIASGALSFPAPRL</sequence>
<comment type="subcellular location">
    <subcellularLocation>
        <location evidence="1">Cell membrane</location>
        <topology evidence="1">Lipid-anchor</topology>
    </subcellularLocation>
</comment>
<organism evidence="8">
    <name type="scientific">bioreactor metagenome</name>
    <dbReference type="NCBI Taxonomy" id="1076179"/>
    <lineage>
        <taxon>unclassified sequences</taxon>
        <taxon>metagenomes</taxon>
        <taxon>ecological metagenomes</taxon>
    </lineage>
</organism>
<comment type="caution">
    <text evidence="8">The sequence shown here is derived from an EMBL/GenBank/DDBJ whole genome shotgun (WGS) entry which is preliminary data.</text>
</comment>
<evidence type="ECO:0000256" key="1">
    <source>
        <dbReference type="ARBA" id="ARBA00004193"/>
    </source>
</evidence>
<dbReference type="InterPro" id="IPR050957">
    <property type="entry name" value="BMP_lipoprotein"/>
</dbReference>
<dbReference type="InterPro" id="IPR028082">
    <property type="entry name" value="Peripla_BP_I"/>
</dbReference>
<dbReference type="EMBL" id="VSSQ01000008">
    <property type="protein sequence ID" value="MPL58868.1"/>
    <property type="molecule type" value="Genomic_DNA"/>
</dbReference>
<keyword evidence="5" id="KW-0472">Membrane</keyword>
<dbReference type="Gene3D" id="3.40.50.2300">
    <property type="match status" value="2"/>
</dbReference>